<dbReference type="AlphaFoldDB" id="A0A0D3JTB1"/>
<dbReference type="HOGENOM" id="CLU_2163181_0_0_1"/>
<keyword evidence="2" id="KW-1185">Reference proteome</keyword>
<accession>A0A0D3JTB1</accession>
<name>A0A0D3JTB1_EMIH1</name>
<dbReference type="PaxDb" id="2903-EOD26746"/>
<dbReference type="GeneID" id="17272292"/>
<organism evidence="1 2">
    <name type="scientific">Emiliania huxleyi (strain CCMP1516)</name>
    <dbReference type="NCBI Taxonomy" id="280463"/>
    <lineage>
        <taxon>Eukaryota</taxon>
        <taxon>Haptista</taxon>
        <taxon>Haptophyta</taxon>
        <taxon>Prymnesiophyceae</taxon>
        <taxon>Isochrysidales</taxon>
        <taxon>Noelaerhabdaceae</taxon>
        <taxon>Emiliania</taxon>
    </lineage>
</organism>
<protein>
    <submittedName>
        <fullName evidence="1">Uncharacterized protein</fullName>
    </submittedName>
</protein>
<dbReference type="RefSeq" id="XP_005779175.1">
    <property type="nucleotide sequence ID" value="XM_005779118.1"/>
</dbReference>
<evidence type="ECO:0000313" key="1">
    <source>
        <dbReference type="EnsemblProtists" id="EOD26746"/>
    </source>
</evidence>
<sequence length="111" mass="11815">MTSSEQTRIRLLEAELEAKEFIAADLRAQVASLCSARASACHSPVSPPFFDAESVASAQTRTLARSVDGRFGSWTTLYVALSAGRCGRTTDWSDCKLALSTHSRCGGTADA</sequence>
<reference evidence="2" key="1">
    <citation type="journal article" date="2013" name="Nature">
        <title>Pan genome of the phytoplankton Emiliania underpins its global distribution.</title>
        <authorList>
            <person name="Read B.A."/>
            <person name="Kegel J."/>
            <person name="Klute M.J."/>
            <person name="Kuo A."/>
            <person name="Lefebvre S.C."/>
            <person name="Maumus F."/>
            <person name="Mayer C."/>
            <person name="Miller J."/>
            <person name="Monier A."/>
            <person name="Salamov A."/>
            <person name="Young J."/>
            <person name="Aguilar M."/>
            <person name="Claverie J.M."/>
            <person name="Frickenhaus S."/>
            <person name="Gonzalez K."/>
            <person name="Herman E.K."/>
            <person name="Lin Y.C."/>
            <person name="Napier J."/>
            <person name="Ogata H."/>
            <person name="Sarno A.F."/>
            <person name="Shmutz J."/>
            <person name="Schroeder D."/>
            <person name="de Vargas C."/>
            <person name="Verret F."/>
            <person name="von Dassow P."/>
            <person name="Valentin K."/>
            <person name="Van de Peer Y."/>
            <person name="Wheeler G."/>
            <person name="Dacks J.B."/>
            <person name="Delwiche C.F."/>
            <person name="Dyhrman S.T."/>
            <person name="Glockner G."/>
            <person name="John U."/>
            <person name="Richards T."/>
            <person name="Worden A.Z."/>
            <person name="Zhang X."/>
            <person name="Grigoriev I.V."/>
            <person name="Allen A.E."/>
            <person name="Bidle K."/>
            <person name="Borodovsky M."/>
            <person name="Bowler C."/>
            <person name="Brownlee C."/>
            <person name="Cock J.M."/>
            <person name="Elias M."/>
            <person name="Gladyshev V.N."/>
            <person name="Groth M."/>
            <person name="Guda C."/>
            <person name="Hadaegh A."/>
            <person name="Iglesias-Rodriguez M.D."/>
            <person name="Jenkins J."/>
            <person name="Jones B.M."/>
            <person name="Lawson T."/>
            <person name="Leese F."/>
            <person name="Lindquist E."/>
            <person name="Lobanov A."/>
            <person name="Lomsadze A."/>
            <person name="Malik S.B."/>
            <person name="Marsh M.E."/>
            <person name="Mackinder L."/>
            <person name="Mock T."/>
            <person name="Mueller-Roeber B."/>
            <person name="Pagarete A."/>
            <person name="Parker M."/>
            <person name="Probert I."/>
            <person name="Quesneville H."/>
            <person name="Raines C."/>
            <person name="Rensing S.A."/>
            <person name="Riano-Pachon D.M."/>
            <person name="Richier S."/>
            <person name="Rokitta S."/>
            <person name="Shiraiwa Y."/>
            <person name="Soanes D.M."/>
            <person name="van der Giezen M."/>
            <person name="Wahlund T.M."/>
            <person name="Williams B."/>
            <person name="Wilson W."/>
            <person name="Wolfe G."/>
            <person name="Wurch L.L."/>
        </authorList>
    </citation>
    <scope>NUCLEOTIDE SEQUENCE</scope>
</reference>
<reference evidence="1" key="2">
    <citation type="submission" date="2024-10" db="UniProtKB">
        <authorList>
            <consortium name="EnsemblProtists"/>
        </authorList>
    </citation>
    <scope>IDENTIFICATION</scope>
</reference>
<evidence type="ECO:0000313" key="2">
    <source>
        <dbReference type="Proteomes" id="UP000013827"/>
    </source>
</evidence>
<dbReference type="Proteomes" id="UP000013827">
    <property type="component" value="Unassembled WGS sequence"/>
</dbReference>
<dbReference type="KEGG" id="ehx:EMIHUDRAFT_236552"/>
<proteinExistence type="predicted"/>
<dbReference type="EnsemblProtists" id="EOD26746">
    <property type="protein sequence ID" value="EOD26746"/>
    <property type="gene ID" value="EMIHUDRAFT_236552"/>
</dbReference>